<accession>U1MWZ1</accession>
<dbReference type="STRING" id="1385984.GCA_000702565_01909"/>
<dbReference type="InterPro" id="IPR011761">
    <property type="entry name" value="ATP-grasp"/>
</dbReference>
<dbReference type="AlphaFoldDB" id="U1MWZ1"/>
<dbReference type="eggNOG" id="COG0189">
    <property type="taxonomic scope" value="Bacteria"/>
</dbReference>
<reference evidence="3 4" key="1">
    <citation type="journal article" date="2013" name="Genome Announc.">
        <title>Draft Genome Sequence of Exiguobacterium pavilionensis Strain RW-2, with Wide Thermal, Salinity, and pH Tolerance, Isolated from Modern Freshwater Microbialites.</title>
        <authorList>
            <person name="White R.A.III."/>
            <person name="Grassa C.J."/>
            <person name="Suttle C.A."/>
        </authorList>
    </citation>
    <scope>NUCLEOTIDE SEQUENCE [LARGE SCALE GENOMIC DNA]</scope>
    <source>
        <strain evidence="3 4">RW-2</strain>
    </source>
</reference>
<dbReference type="GO" id="GO:0005524">
    <property type="term" value="F:ATP binding"/>
    <property type="evidence" value="ECO:0007669"/>
    <property type="project" value="UniProtKB-UniRule"/>
</dbReference>
<evidence type="ECO:0000313" key="4">
    <source>
        <dbReference type="Proteomes" id="UP000016464"/>
    </source>
</evidence>
<dbReference type="Gene3D" id="3.30.470.20">
    <property type="entry name" value="ATP-grasp fold, B domain"/>
    <property type="match status" value="1"/>
</dbReference>
<dbReference type="Gene3D" id="3.30.1490.20">
    <property type="entry name" value="ATP-grasp fold, A domain"/>
    <property type="match status" value="1"/>
</dbReference>
<dbReference type="PATRIC" id="fig|1345023.5.peg.1870"/>
<dbReference type="GO" id="GO:0016879">
    <property type="term" value="F:ligase activity, forming carbon-nitrogen bonds"/>
    <property type="evidence" value="ECO:0007669"/>
    <property type="project" value="TreeGrafter"/>
</dbReference>
<protein>
    <submittedName>
        <fullName evidence="3">Alpha-L-glutamate ligase</fullName>
    </submittedName>
</protein>
<keyword evidence="3" id="KW-0436">Ligase</keyword>
<keyword evidence="1" id="KW-0547">Nucleotide-binding</keyword>
<dbReference type="InterPro" id="IPR013651">
    <property type="entry name" value="ATP-grasp_RimK-type"/>
</dbReference>
<keyword evidence="4" id="KW-1185">Reference proteome</keyword>
<sequence length="251" mass="29041">MKKVSFNMIRSAGIKTDYAKPEYYYDQLDKVRAADLVLFPEYWMVNSIIYGLNKPIFPSPATYHLGHDKIEMTRAFKATFPHRIPKTLIYGKNPYTIERVLEEFEYPFVAKTAKSSMGQGVWLIKHEQDWLEYVDKHETFYVQQYIPNDRDLRIIVIGEEVVGSYWRVSEAFLNNVAQGAQFSYDDIPEDVVAEVLDIAKTLHINHAAFDVIVADGEFYILEFNVFFGSEGLMPLGVRLSDKIAQYLDPRA</sequence>
<name>U1MWZ1_9BACL</name>
<dbReference type="PANTHER" id="PTHR21621">
    <property type="entry name" value="RIBOSOMAL PROTEIN S6 MODIFICATION PROTEIN"/>
    <property type="match status" value="1"/>
</dbReference>
<dbReference type="InterPro" id="IPR013815">
    <property type="entry name" value="ATP_grasp_subdomain_1"/>
</dbReference>
<gene>
    <name evidence="3" type="ORF">M467_03820</name>
</gene>
<dbReference type="Proteomes" id="UP000016464">
    <property type="component" value="Unassembled WGS sequence"/>
</dbReference>
<dbReference type="GO" id="GO:0046872">
    <property type="term" value="F:metal ion binding"/>
    <property type="evidence" value="ECO:0007669"/>
    <property type="project" value="InterPro"/>
</dbReference>
<organism evidence="3 4">
    <name type="scientific">Exiguobacterium chiriqhucha RW-2</name>
    <dbReference type="NCBI Taxonomy" id="1345023"/>
    <lineage>
        <taxon>Bacteria</taxon>
        <taxon>Bacillati</taxon>
        <taxon>Bacillota</taxon>
        <taxon>Bacilli</taxon>
        <taxon>Bacillales</taxon>
        <taxon>Bacillales Family XII. Incertae Sedis</taxon>
        <taxon>Exiguobacterium</taxon>
    </lineage>
</organism>
<dbReference type="EMBL" id="ATCL01000020">
    <property type="protein sequence ID" value="ERG66401.1"/>
    <property type="molecule type" value="Genomic_DNA"/>
</dbReference>
<dbReference type="GO" id="GO:0005737">
    <property type="term" value="C:cytoplasm"/>
    <property type="evidence" value="ECO:0007669"/>
    <property type="project" value="TreeGrafter"/>
</dbReference>
<dbReference type="PANTHER" id="PTHR21621:SF0">
    <property type="entry name" value="BETA-CITRYLGLUTAMATE SYNTHASE B-RELATED"/>
    <property type="match status" value="1"/>
</dbReference>
<comment type="caution">
    <text evidence="3">The sequence shown here is derived from an EMBL/GenBank/DDBJ whole genome shotgun (WGS) entry which is preliminary data.</text>
</comment>
<dbReference type="PROSITE" id="PS50975">
    <property type="entry name" value="ATP_GRASP"/>
    <property type="match status" value="1"/>
</dbReference>
<dbReference type="RefSeq" id="WP_021067027.1">
    <property type="nucleotide sequence ID" value="NZ_ATCL01000020.1"/>
</dbReference>
<dbReference type="OrthoDB" id="1704979at2"/>
<keyword evidence="1" id="KW-0067">ATP-binding</keyword>
<evidence type="ECO:0000256" key="1">
    <source>
        <dbReference type="PROSITE-ProRule" id="PRU00409"/>
    </source>
</evidence>
<evidence type="ECO:0000259" key="2">
    <source>
        <dbReference type="PROSITE" id="PS50975"/>
    </source>
</evidence>
<dbReference type="Pfam" id="PF08443">
    <property type="entry name" value="RimK"/>
    <property type="match status" value="1"/>
</dbReference>
<feature type="domain" description="ATP-grasp" evidence="2">
    <location>
        <begin position="74"/>
        <end position="251"/>
    </location>
</feature>
<dbReference type="SUPFAM" id="SSF56059">
    <property type="entry name" value="Glutathione synthetase ATP-binding domain-like"/>
    <property type="match status" value="1"/>
</dbReference>
<evidence type="ECO:0000313" key="3">
    <source>
        <dbReference type="EMBL" id="ERG66401.1"/>
    </source>
</evidence>
<proteinExistence type="predicted"/>